<organism evidence="5 6">
    <name type="scientific">Collimonas pratensis</name>
    <dbReference type="NCBI Taxonomy" id="279113"/>
    <lineage>
        <taxon>Bacteria</taxon>
        <taxon>Pseudomonadati</taxon>
        <taxon>Pseudomonadota</taxon>
        <taxon>Betaproteobacteria</taxon>
        <taxon>Burkholderiales</taxon>
        <taxon>Oxalobacteraceae</taxon>
        <taxon>Collimonas</taxon>
    </lineage>
</organism>
<accession>A0A127Q7I8</accession>
<dbReference type="GO" id="GO:0004372">
    <property type="term" value="F:glycine hydroxymethyltransferase activity"/>
    <property type="evidence" value="ECO:0007669"/>
    <property type="project" value="InterPro"/>
</dbReference>
<dbReference type="KEGG" id="cpra:CPter91_3718"/>
<keyword evidence="5" id="KW-0808">Transferase</keyword>
<keyword evidence="2 3" id="KW-0663">Pyridoxal phosphate</keyword>
<dbReference type="InterPro" id="IPR015421">
    <property type="entry name" value="PyrdxlP-dep_Trfase_major"/>
</dbReference>
<dbReference type="GO" id="GO:0035999">
    <property type="term" value="P:tetrahydrofolate interconversion"/>
    <property type="evidence" value="ECO:0007669"/>
    <property type="project" value="InterPro"/>
</dbReference>
<dbReference type="SUPFAM" id="SSF53383">
    <property type="entry name" value="PLP-dependent transferases"/>
    <property type="match status" value="1"/>
</dbReference>
<dbReference type="InterPro" id="IPR049943">
    <property type="entry name" value="Ser_HO-MeTrfase-like"/>
</dbReference>
<evidence type="ECO:0000259" key="4">
    <source>
        <dbReference type="Pfam" id="PF00464"/>
    </source>
</evidence>
<dbReference type="PIRSF" id="PIRSF000412">
    <property type="entry name" value="SHMT"/>
    <property type="match status" value="1"/>
</dbReference>
<gene>
    <name evidence="5" type="ORF">CPter91_3718</name>
</gene>
<dbReference type="PANTHER" id="PTHR11680">
    <property type="entry name" value="SERINE HYDROXYMETHYLTRANSFERASE"/>
    <property type="match status" value="1"/>
</dbReference>
<dbReference type="PANTHER" id="PTHR11680:SF35">
    <property type="entry name" value="SERINE HYDROXYMETHYLTRANSFERASE 1"/>
    <property type="match status" value="1"/>
</dbReference>
<dbReference type="GO" id="GO:0032259">
    <property type="term" value="P:methylation"/>
    <property type="evidence" value="ECO:0007669"/>
    <property type="project" value="UniProtKB-KW"/>
</dbReference>
<evidence type="ECO:0000313" key="6">
    <source>
        <dbReference type="Proteomes" id="UP000074561"/>
    </source>
</evidence>
<keyword evidence="5" id="KW-0489">Methyltransferase</keyword>
<dbReference type="InterPro" id="IPR001085">
    <property type="entry name" value="Ser_HO-MeTrfase"/>
</dbReference>
<name>A0A127Q7I8_9BURK</name>
<feature type="domain" description="Serine hydroxymethyltransferase-like" evidence="4">
    <location>
        <begin position="40"/>
        <end position="418"/>
    </location>
</feature>
<comment type="cofactor">
    <cofactor evidence="1 3">
        <name>pyridoxal 5'-phosphate</name>
        <dbReference type="ChEBI" id="CHEBI:597326"/>
    </cofactor>
</comment>
<dbReference type="GO" id="GO:0008168">
    <property type="term" value="F:methyltransferase activity"/>
    <property type="evidence" value="ECO:0007669"/>
    <property type="project" value="UniProtKB-KW"/>
</dbReference>
<protein>
    <submittedName>
        <fullName evidence="5">Serine hydroxymethyltransferase family protein</fullName>
    </submittedName>
</protein>
<dbReference type="GO" id="GO:0030170">
    <property type="term" value="F:pyridoxal phosphate binding"/>
    <property type="evidence" value="ECO:0007669"/>
    <property type="project" value="InterPro"/>
</dbReference>
<feature type="modified residue" description="N6-(pyridoxal phosphate)lysine" evidence="3">
    <location>
        <position position="262"/>
    </location>
</feature>
<evidence type="ECO:0000256" key="3">
    <source>
        <dbReference type="PIRSR" id="PIRSR000412-50"/>
    </source>
</evidence>
<evidence type="ECO:0000313" key="5">
    <source>
        <dbReference type="EMBL" id="AMP06039.1"/>
    </source>
</evidence>
<proteinExistence type="predicted"/>
<dbReference type="Proteomes" id="UP000074561">
    <property type="component" value="Chromosome"/>
</dbReference>
<dbReference type="GO" id="GO:0005737">
    <property type="term" value="C:cytoplasm"/>
    <property type="evidence" value="ECO:0007669"/>
    <property type="project" value="TreeGrafter"/>
</dbReference>
<dbReference type="PATRIC" id="fig|279113.9.peg.3693"/>
<dbReference type="InterPro" id="IPR015424">
    <property type="entry name" value="PyrdxlP-dep_Trfase"/>
</dbReference>
<dbReference type="GO" id="GO:0019264">
    <property type="term" value="P:glycine biosynthetic process from serine"/>
    <property type="evidence" value="ECO:0007669"/>
    <property type="project" value="InterPro"/>
</dbReference>
<dbReference type="STRING" id="279113.CPter91_3718"/>
<dbReference type="Pfam" id="PF00464">
    <property type="entry name" value="SHMT"/>
    <property type="match status" value="1"/>
</dbReference>
<dbReference type="Gene3D" id="3.90.1150.10">
    <property type="entry name" value="Aspartate Aminotransferase, domain 1"/>
    <property type="match status" value="1"/>
</dbReference>
<dbReference type="InterPro" id="IPR015422">
    <property type="entry name" value="PyrdxlP-dep_Trfase_small"/>
</dbReference>
<dbReference type="Gene3D" id="3.40.640.10">
    <property type="entry name" value="Type I PLP-dependent aspartate aminotransferase-like (Major domain)"/>
    <property type="match status" value="1"/>
</dbReference>
<dbReference type="InterPro" id="IPR039429">
    <property type="entry name" value="SHMT-like_dom"/>
</dbReference>
<dbReference type="EMBL" id="CP013234">
    <property type="protein sequence ID" value="AMP06039.1"/>
    <property type="molecule type" value="Genomic_DNA"/>
</dbReference>
<dbReference type="RefSeq" id="WP_236905845.1">
    <property type="nucleotide sequence ID" value="NZ_CP013234.1"/>
</dbReference>
<reference evidence="5 6" key="1">
    <citation type="submission" date="2015-11" db="EMBL/GenBank/DDBJ databases">
        <title>Exploring the genomic traits of fungus-feeding bacterial genus Collimonas.</title>
        <authorList>
            <person name="Song C."/>
            <person name="Schmidt R."/>
            <person name="de Jager V."/>
            <person name="Krzyzanowska D."/>
            <person name="Jongedijk E."/>
            <person name="Cankar K."/>
            <person name="Beekwilder J."/>
            <person name="van Veen A."/>
            <person name="de Boer W."/>
            <person name="van Veen J.A."/>
            <person name="Garbeva P."/>
        </authorList>
    </citation>
    <scope>NUCLEOTIDE SEQUENCE [LARGE SCALE GENOMIC DNA]</scope>
    <source>
        <strain evidence="5 6">Ter91</strain>
    </source>
</reference>
<sequence length="458" mass="50003">MHARQQDHFPAMEPQPQVHDAATLRSAAQVLDACKNVREMAQEVSAAVKRNEIWRGQQCLNLLAPEAPTSLTVRSLLSAEIGTRAAEGHIGPVNRWFAGTRHIDEVESLCMELLKRALRAEYADHRLCASMIGNLAVYTALTQPGDTVMTAPQPFGGHSSNRADGPAGVRGLNIIDIPFTPELEIDLDAFRRAAQQYQPKLVTLGMSMTLFPLPAKEISEIIAPWGGKLFFDGAHQLGLIAGGQFQDPLREGAAVLTGSAGKTWSGPQSGIMAWNDPAITERLAWAVFPVLAATHQVNRVAALAVSAAEMIEFGQVYMAQIVSNSQALARALEQRGIPVIGASRGYSQTHQVIADVRQFGGGLEVAHQLARANLITNKNLIPGDAASDWDRPSGLRIGSIEVTRLGMRETQMDEIAEFFARVLLRKEPVEKVQQDVVDYRRQYQTLYYCFENGLPPAA</sequence>
<evidence type="ECO:0000256" key="1">
    <source>
        <dbReference type="ARBA" id="ARBA00001933"/>
    </source>
</evidence>
<dbReference type="AlphaFoldDB" id="A0A127Q7I8"/>
<evidence type="ECO:0000256" key="2">
    <source>
        <dbReference type="ARBA" id="ARBA00022898"/>
    </source>
</evidence>